<comment type="caution">
    <text evidence="2">The sequence shown here is derived from an EMBL/GenBank/DDBJ whole genome shotgun (WGS) entry which is preliminary data.</text>
</comment>
<proteinExistence type="predicted"/>
<dbReference type="AlphaFoldDB" id="A0A5B7EWX4"/>
<protein>
    <submittedName>
        <fullName evidence="2">Uncharacterized protein</fullName>
    </submittedName>
</protein>
<reference evidence="2 3" key="1">
    <citation type="submission" date="2019-05" db="EMBL/GenBank/DDBJ databases">
        <title>Another draft genome of Portunus trituberculatus and its Hox gene families provides insights of decapod evolution.</title>
        <authorList>
            <person name="Jeong J.-H."/>
            <person name="Song I."/>
            <person name="Kim S."/>
            <person name="Choi T."/>
            <person name="Kim D."/>
            <person name="Ryu S."/>
            <person name="Kim W."/>
        </authorList>
    </citation>
    <scope>NUCLEOTIDE SEQUENCE [LARGE SCALE GENOMIC DNA]</scope>
    <source>
        <tissue evidence="2">Muscle</tissue>
    </source>
</reference>
<evidence type="ECO:0000313" key="3">
    <source>
        <dbReference type="Proteomes" id="UP000324222"/>
    </source>
</evidence>
<dbReference type="EMBL" id="VSRR010004398">
    <property type="protein sequence ID" value="MPC39550.1"/>
    <property type="molecule type" value="Genomic_DNA"/>
</dbReference>
<dbReference type="Proteomes" id="UP000324222">
    <property type="component" value="Unassembled WGS sequence"/>
</dbReference>
<organism evidence="2 3">
    <name type="scientific">Portunus trituberculatus</name>
    <name type="common">Swimming crab</name>
    <name type="synonym">Neptunus trituberculatus</name>
    <dbReference type="NCBI Taxonomy" id="210409"/>
    <lineage>
        <taxon>Eukaryota</taxon>
        <taxon>Metazoa</taxon>
        <taxon>Ecdysozoa</taxon>
        <taxon>Arthropoda</taxon>
        <taxon>Crustacea</taxon>
        <taxon>Multicrustacea</taxon>
        <taxon>Malacostraca</taxon>
        <taxon>Eumalacostraca</taxon>
        <taxon>Eucarida</taxon>
        <taxon>Decapoda</taxon>
        <taxon>Pleocyemata</taxon>
        <taxon>Brachyura</taxon>
        <taxon>Eubrachyura</taxon>
        <taxon>Portunoidea</taxon>
        <taxon>Portunidae</taxon>
        <taxon>Portuninae</taxon>
        <taxon>Portunus</taxon>
    </lineage>
</organism>
<name>A0A5B7EWX4_PORTR</name>
<sequence length="61" mass="6932">MSVVRDVNEVKEVGSKKYEDKIGCGVTHGLVASVRREEEEEEEEEKEKGGRSTERQQILPN</sequence>
<accession>A0A5B7EWX4</accession>
<evidence type="ECO:0000313" key="2">
    <source>
        <dbReference type="EMBL" id="MPC39550.1"/>
    </source>
</evidence>
<keyword evidence="3" id="KW-1185">Reference proteome</keyword>
<evidence type="ECO:0000256" key="1">
    <source>
        <dbReference type="SAM" id="MobiDB-lite"/>
    </source>
</evidence>
<feature type="region of interest" description="Disordered" evidence="1">
    <location>
        <begin position="33"/>
        <end position="61"/>
    </location>
</feature>
<gene>
    <name evidence="2" type="ORF">E2C01_033090</name>
</gene>